<accession>A0A6I4TWA7</accession>
<proteinExistence type="predicted"/>
<keyword evidence="2" id="KW-1185">Reference proteome</keyword>
<protein>
    <submittedName>
        <fullName evidence="1">Uncharacterized protein</fullName>
    </submittedName>
</protein>
<name>A0A6I4TWA7_9SPHN</name>
<evidence type="ECO:0000313" key="1">
    <source>
        <dbReference type="EMBL" id="MXP00466.1"/>
    </source>
</evidence>
<dbReference type="AlphaFoldDB" id="A0A6I4TWA7"/>
<dbReference type="OrthoDB" id="7511141at2"/>
<dbReference type="Proteomes" id="UP000469430">
    <property type="component" value="Unassembled WGS sequence"/>
</dbReference>
<evidence type="ECO:0000313" key="2">
    <source>
        <dbReference type="Proteomes" id="UP000469430"/>
    </source>
</evidence>
<dbReference type="EMBL" id="WTYJ01000003">
    <property type="protein sequence ID" value="MXP00466.1"/>
    <property type="molecule type" value="Genomic_DNA"/>
</dbReference>
<sequence length="62" mass="6539">MSPALLVPPPKLPKVQRNDAGIVSGEQAHYSLLALYDIAGQIRATLIALQAETAMVQAGKPD</sequence>
<gene>
    <name evidence="1" type="ORF">GRI97_15860</name>
</gene>
<reference evidence="1 2" key="1">
    <citation type="submission" date="2019-12" db="EMBL/GenBank/DDBJ databases">
        <title>Genomic-based taxomic classification of the family Erythrobacteraceae.</title>
        <authorList>
            <person name="Xu L."/>
        </authorList>
    </citation>
    <scope>NUCLEOTIDE SEQUENCE [LARGE SCALE GENOMIC DNA]</scope>
    <source>
        <strain evidence="1 2">S36</strain>
    </source>
</reference>
<organism evidence="1 2">
    <name type="scientific">Croceibacterium xixiisoli</name>
    <dbReference type="NCBI Taxonomy" id="1476466"/>
    <lineage>
        <taxon>Bacteria</taxon>
        <taxon>Pseudomonadati</taxon>
        <taxon>Pseudomonadota</taxon>
        <taxon>Alphaproteobacteria</taxon>
        <taxon>Sphingomonadales</taxon>
        <taxon>Erythrobacteraceae</taxon>
        <taxon>Croceibacterium</taxon>
    </lineage>
</organism>
<comment type="caution">
    <text evidence="1">The sequence shown here is derived from an EMBL/GenBank/DDBJ whole genome shotgun (WGS) entry which is preliminary data.</text>
</comment>